<gene>
    <name evidence="2" type="ORF">SKC37_07390</name>
</gene>
<proteinExistence type="predicted"/>
<comment type="caution">
    <text evidence="2">The sequence shown here is derived from an EMBL/GenBank/DDBJ whole genome shotgun (WGS) entry which is preliminary data.</text>
</comment>
<dbReference type="EMBL" id="JBBKXX010000002">
    <property type="protein sequence ID" value="MFD3408475.1"/>
    <property type="molecule type" value="Genomic_DNA"/>
</dbReference>
<sequence length="246" mass="27818">MTQPQPTHQPFEAPKSGLHPILKTILWIVGILGGIIILGLLLEDPYPKSRDEMVQFATNKCWKYEEIEINALEFDGKAISKPSSDLRHTIKNIATGSNDDLVWQSVENSLSKLISDNSAFLFFRQLPSGGFTYYSQYTNKDVQRPTYQYGDIDIQDIDGKYHFDLKNISDDFTFEDELVEESGVVTESDQVKIVGLSNDMLRIEETIKGTIDGTSFSMTTTIKFKVISDSFLDTKNLKRIIENSGL</sequence>
<feature type="transmembrane region" description="Helical" evidence="1">
    <location>
        <begin position="20"/>
        <end position="42"/>
    </location>
</feature>
<dbReference type="Proteomes" id="UP001598019">
    <property type="component" value="Unassembled WGS sequence"/>
</dbReference>
<evidence type="ECO:0000313" key="3">
    <source>
        <dbReference type="Proteomes" id="UP001598019"/>
    </source>
</evidence>
<reference evidence="2 3" key="1">
    <citation type="submission" date="2024-03" db="EMBL/GenBank/DDBJ databases">
        <title>Aquirufa genome sequencing.</title>
        <authorList>
            <person name="Pitt A."/>
            <person name="Hahn M.W."/>
        </authorList>
    </citation>
    <scope>NUCLEOTIDE SEQUENCE [LARGE SCALE GENOMIC DNA]</scope>
    <source>
        <strain evidence="2 3">HETE-83D</strain>
    </source>
</reference>
<dbReference type="RefSeq" id="WP_377980863.1">
    <property type="nucleotide sequence ID" value="NZ_JBBKXX010000002.1"/>
</dbReference>
<evidence type="ECO:0000256" key="1">
    <source>
        <dbReference type="SAM" id="Phobius"/>
    </source>
</evidence>
<name>A0ABW6DL81_9BACT</name>
<keyword evidence="3" id="KW-1185">Reference proteome</keyword>
<protein>
    <submittedName>
        <fullName evidence="2">Uncharacterized protein</fullName>
    </submittedName>
</protein>
<accession>A0ABW6DL81</accession>
<keyword evidence="1" id="KW-0812">Transmembrane</keyword>
<organism evidence="2 3">
    <name type="scientific">Aquirufa esocilacus</name>
    <dbReference type="NCBI Taxonomy" id="3096513"/>
    <lineage>
        <taxon>Bacteria</taxon>
        <taxon>Pseudomonadati</taxon>
        <taxon>Bacteroidota</taxon>
        <taxon>Cytophagia</taxon>
        <taxon>Cytophagales</taxon>
        <taxon>Flectobacillaceae</taxon>
        <taxon>Aquirufa</taxon>
    </lineage>
</organism>
<keyword evidence="1" id="KW-0472">Membrane</keyword>
<keyword evidence="1" id="KW-1133">Transmembrane helix</keyword>
<evidence type="ECO:0000313" key="2">
    <source>
        <dbReference type="EMBL" id="MFD3408475.1"/>
    </source>
</evidence>